<dbReference type="GO" id="GO:0004867">
    <property type="term" value="F:serine-type endopeptidase inhibitor activity"/>
    <property type="evidence" value="ECO:0007669"/>
    <property type="project" value="UniProtKB-KW"/>
</dbReference>
<evidence type="ECO:0000313" key="11">
    <source>
        <dbReference type="Proteomes" id="UP000501240"/>
    </source>
</evidence>
<evidence type="ECO:0000256" key="8">
    <source>
        <dbReference type="SAM" id="SignalP"/>
    </source>
</evidence>
<keyword evidence="6" id="KW-1015">Disulfide bond</keyword>
<evidence type="ECO:0000256" key="7">
    <source>
        <dbReference type="SAM" id="MobiDB-lite"/>
    </source>
</evidence>
<comment type="subcellular location">
    <subcellularLocation>
        <location evidence="1">Secreted</location>
    </subcellularLocation>
</comment>
<dbReference type="GO" id="GO:0005576">
    <property type="term" value="C:extracellular region"/>
    <property type="evidence" value="ECO:0007669"/>
    <property type="project" value="UniProtKB-SubCell"/>
</dbReference>
<evidence type="ECO:0000256" key="4">
    <source>
        <dbReference type="ARBA" id="ARBA00022690"/>
    </source>
</evidence>
<keyword evidence="8" id="KW-0732">Signal</keyword>
<protein>
    <submittedName>
        <fullName evidence="10">Serine protease inhibitor</fullName>
    </submittedName>
</protein>
<evidence type="ECO:0000256" key="2">
    <source>
        <dbReference type="ARBA" id="ARBA00010472"/>
    </source>
</evidence>
<dbReference type="Pfam" id="PF00720">
    <property type="entry name" value="SSI"/>
    <property type="match status" value="1"/>
</dbReference>
<organism evidence="10 11">
    <name type="scientific">Actinomadura verrucosospora</name>
    <dbReference type="NCBI Taxonomy" id="46165"/>
    <lineage>
        <taxon>Bacteria</taxon>
        <taxon>Bacillati</taxon>
        <taxon>Actinomycetota</taxon>
        <taxon>Actinomycetes</taxon>
        <taxon>Streptosporangiales</taxon>
        <taxon>Thermomonosporaceae</taxon>
        <taxon>Actinomadura</taxon>
    </lineage>
</organism>
<evidence type="ECO:0000313" key="10">
    <source>
        <dbReference type="EMBL" id="QKG23597.1"/>
    </source>
</evidence>
<name>A0A7D3ZHB1_ACTVE</name>
<evidence type="ECO:0000256" key="6">
    <source>
        <dbReference type="ARBA" id="ARBA00023157"/>
    </source>
</evidence>
<dbReference type="InterPro" id="IPR023549">
    <property type="entry name" value="Subtilisin_inhibitor"/>
</dbReference>
<comment type="similarity">
    <text evidence="2">Belongs to the protease inhibitor I16 (SSI) family.</text>
</comment>
<evidence type="ECO:0000256" key="5">
    <source>
        <dbReference type="ARBA" id="ARBA00022900"/>
    </source>
</evidence>
<reference evidence="10 11" key="1">
    <citation type="submission" date="2020-05" db="EMBL/GenBank/DDBJ databases">
        <title>Actinomadura verrucosospora NRRL-B18236 (PFL_A860) Genome sequencing and assembly.</title>
        <authorList>
            <person name="Samborskyy M."/>
        </authorList>
    </citation>
    <scope>NUCLEOTIDE SEQUENCE [LARGE SCALE GENOMIC DNA]</scope>
    <source>
        <strain evidence="10 11">NRRL:B18236</strain>
    </source>
</reference>
<dbReference type="InterPro" id="IPR020054">
    <property type="entry name" value="Prot_inh_SSI_I16_CS"/>
</dbReference>
<feature type="signal peptide" evidence="8">
    <location>
        <begin position="1"/>
        <end position="28"/>
    </location>
</feature>
<sequence>MAPCVESRMRYRTLILAAPGLATALSLAACGDEHAKTLPAEGPSRTATVRPSGSPADDLTIRIRASAEAPAKTYTLTCDPAGGDHPKAADACAALAKAKDPFAPVPKDRMCTDIYGGPEVATVKGTWQGKPVDTTFKRNDGCQLHRWTAIAPVFGAVPKVR</sequence>
<dbReference type="Gene3D" id="3.30.350.10">
    <property type="entry name" value="Subtilisin inhibitor-like"/>
    <property type="match status" value="1"/>
</dbReference>
<keyword evidence="4" id="KW-0646">Protease inhibitor</keyword>
<dbReference type="InterPro" id="IPR036819">
    <property type="entry name" value="Subtilisin_inhibitor-like_sf"/>
</dbReference>
<keyword evidence="3" id="KW-0964">Secreted</keyword>
<feature type="domain" description="Subtilisin inhibitor" evidence="9">
    <location>
        <begin position="64"/>
        <end position="133"/>
    </location>
</feature>
<proteinExistence type="inferred from homology"/>
<feature type="region of interest" description="Disordered" evidence="7">
    <location>
        <begin position="38"/>
        <end position="57"/>
    </location>
</feature>
<evidence type="ECO:0000256" key="1">
    <source>
        <dbReference type="ARBA" id="ARBA00004613"/>
    </source>
</evidence>
<feature type="chain" id="PRO_5038524072" evidence="8">
    <location>
        <begin position="29"/>
        <end position="161"/>
    </location>
</feature>
<evidence type="ECO:0000256" key="3">
    <source>
        <dbReference type="ARBA" id="ARBA00022525"/>
    </source>
</evidence>
<keyword evidence="5" id="KW-0722">Serine protease inhibitor</keyword>
<gene>
    <name evidence="10" type="ORF">ACTIVE_5240</name>
</gene>
<dbReference type="PROSITE" id="PS00999">
    <property type="entry name" value="SSI"/>
    <property type="match status" value="1"/>
</dbReference>
<keyword evidence="11" id="KW-1185">Reference proteome</keyword>
<dbReference type="EMBL" id="CP053892">
    <property type="protein sequence ID" value="QKG23597.1"/>
    <property type="molecule type" value="Genomic_DNA"/>
</dbReference>
<evidence type="ECO:0000259" key="9">
    <source>
        <dbReference type="Pfam" id="PF00720"/>
    </source>
</evidence>
<dbReference type="SUPFAM" id="SSF55399">
    <property type="entry name" value="Subtilisin inhibitor"/>
    <property type="match status" value="1"/>
</dbReference>
<accession>A0A7D3ZHB1</accession>
<dbReference type="Proteomes" id="UP000501240">
    <property type="component" value="Chromosome"/>
</dbReference>
<dbReference type="AlphaFoldDB" id="A0A7D3ZHB1"/>